<keyword evidence="4" id="KW-1185">Reference proteome</keyword>
<dbReference type="InterPro" id="IPR047204">
    <property type="entry name" value="RMP1_RBD"/>
</dbReference>
<dbReference type="AlphaFoldDB" id="A0AAN6S8U2"/>
<dbReference type="GO" id="GO:0000172">
    <property type="term" value="C:ribonuclease MRP complex"/>
    <property type="evidence" value="ECO:0007669"/>
    <property type="project" value="InterPro"/>
</dbReference>
<accession>A0AAN6S8U2</accession>
<dbReference type="PANTHER" id="PTHR37792">
    <property type="entry name" value="RIBONUCLEASE MRP PROTEIN SUBUNIT RMP1"/>
    <property type="match status" value="1"/>
</dbReference>
<dbReference type="GO" id="GO:0042134">
    <property type="term" value="F:rRNA primary transcript binding"/>
    <property type="evidence" value="ECO:0007669"/>
    <property type="project" value="InterPro"/>
</dbReference>
<organism evidence="3 4">
    <name type="scientific">Diplogelasinospora grovesii</name>
    <dbReference type="NCBI Taxonomy" id="303347"/>
    <lineage>
        <taxon>Eukaryota</taxon>
        <taxon>Fungi</taxon>
        <taxon>Dikarya</taxon>
        <taxon>Ascomycota</taxon>
        <taxon>Pezizomycotina</taxon>
        <taxon>Sordariomycetes</taxon>
        <taxon>Sordariomycetidae</taxon>
        <taxon>Sordariales</taxon>
        <taxon>Diplogelasinosporaceae</taxon>
        <taxon>Diplogelasinospora</taxon>
    </lineage>
</organism>
<dbReference type="PANTHER" id="PTHR37792:SF1">
    <property type="entry name" value="RIBONUCLEASE MRP PROTEIN SUBUNIT RMP1"/>
    <property type="match status" value="1"/>
</dbReference>
<dbReference type="InterPro" id="IPR047205">
    <property type="entry name" value="RMP1"/>
</dbReference>
<proteinExistence type="predicted"/>
<feature type="compositionally biased region" description="Polar residues" evidence="1">
    <location>
        <begin position="278"/>
        <end position="292"/>
    </location>
</feature>
<gene>
    <name evidence="3" type="ORF">QBC46DRAFT_374933</name>
</gene>
<evidence type="ECO:0000259" key="2">
    <source>
        <dbReference type="Pfam" id="PF20945"/>
    </source>
</evidence>
<dbReference type="CDD" id="cd22573">
    <property type="entry name" value="RMP1_RBD"/>
    <property type="match status" value="1"/>
</dbReference>
<dbReference type="Pfam" id="PF20945">
    <property type="entry name" value="RMP1"/>
    <property type="match status" value="1"/>
</dbReference>
<reference evidence="4" key="1">
    <citation type="journal article" date="2023" name="Mol. Phylogenet. Evol.">
        <title>Genome-scale phylogeny and comparative genomics of the fungal order Sordariales.</title>
        <authorList>
            <person name="Hensen N."/>
            <person name="Bonometti L."/>
            <person name="Westerberg I."/>
            <person name="Brannstrom I.O."/>
            <person name="Guillou S."/>
            <person name="Cros-Aarteil S."/>
            <person name="Calhoun S."/>
            <person name="Haridas S."/>
            <person name="Kuo A."/>
            <person name="Mondo S."/>
            <person name="Pangilinan J."/>
            <person name="Riley R."/>
            <person name="LaButti K."/>
            <person name="Andreopoulos B."/>
            <person name="Lipzen A."/>
            <person name="Chen C."/>
            <person name="Yan M."/>
            <person name="Daum C."/>
            <person name="Ng V."/>
            <person name="Clum A."/>
            <person name="Steindorff A."/>
            <person name="Ohm R.A."/>
            <person name="Martin F."/>
            <person name="Silar P."/>
            <person name="Natvig D.O."/>
            <person name="Lalanne C."/>
            <person name="Gautier V."/>
            <person name="Ament-Velasquez S.L."/>
            <person name="Kruys A."/>
            <person name="Hutchinson M.I."/>
            <person name="Powell A.J."/>
            <person name="Barry K."/>
            <person name="Miller A.N."/>
            <person name="Grigoriev I.V."/>
            <person name="Debuchy R."/>
            <person name="Gladieux P."/>
            <person name="Hiltunen Thoren M."/>
            <person name="Johannesson H."/>
        </authorList>
    </citation>
    <scope>NUCLEOTIDE SEQUENCE [LARGE SCALE GENOMIC DNA]</scope>
    <source>
        <strain evidence="4">CBS 340.73</strain>
    </source>
</reference>
<evidence type="ECO:0000256" key="1">
    <source>
        <dbReference type="SAM" id="MobiDB-lite"/>
    </source>
</evidence>
<name>A0AAN6S8U2_9PEZI</name>
<sequence length="394" mass="43672">MAAAREQDVLQQTWQDLHPTLDILQRFHHRNKNQHRLSKWWAQADMLRRHLKKFLGAVDGQLQLPLQRQTQQPTKKAKPKRAVVGEVGGGCTEGEVKARAVYLRAQLVPRAYLAFSQLTADRQFAHLGLMLLGVLAQVDTALSKEPFAPGARAEEGLPELLDLHYHEGEQQQQQQTAALSVAAEDESALGDDVLGVAVSREEVDMMTMMIDPTLPTDDSSQMVVATSGDRQPRKKKKQQRENNEEQERENREEDVSIEPPKKKKKKKKADEFDDIFGSLNTHNTGPKTTSSSHSKKGEKQEEEDDSAEQAEPAKPEIPIIPGEKKKTKKKKGGGGDDFDDIFGSLSSKKEKKDKTATAAATATGTGTGTGTGTKKRKKKRADGDEFDDIFSSLT</sequence>
<feature type="region of interest" description="Disordered" evidence="1">
    <location>
        <begin position="211"/>
        <end position="394"/>
    </location>
</feature>
<dbReference type="EMBL" id="MU853760">
    <property type="protein sequence ID" value="KAK3944298.1"/>
    <property type="molecule type" value="Genomic_DNA"/>
</dbReference>
<protein>
    <recommendedName>
        <fullName evidence="2">RNase MRP protein 1 RNA binding domain-containing protein</fullName>
    </recommendedName>
</protein>
<comment type="caution">
    <text evidence="3">The sequence shown here is derived from an EMBL/GenBank/DDBJ whole genome shotgun (WGS) entry which is preliminary data.</text>
</comment>
<evidence type="ECO:0000313" key="4">
    <source>
        <dbReference type="Proteomes" id="UP001303473"/>
    </source>
</evidence>
<feature type="compositionally biased region" description="Basic and acidic residues" evidence="1">
    <location>
        <begin position="239"/>
        <end position="254"/>
    </location>
</feature>
<dbReference type="Proteomes" id="UP001303473">
    <property type="component" value="Unassembled WGS sequence"/>
</dbReference>
<feature type="domain" description="RNase MRP protein 1 RNA binding" evidence="2">
    <location>
        <begin position="23"/>
        <end position="137"/>
    </location>
</feature>
<dbReference type="GO" id="GO:0000466">
    <property type="term" value="P:maturation of 5.8S rRNA from tricistronic rRNA transcript (SSU-rRNA, 5.8S rRNA, LSU-rRNA)"/>
    <property type="evidence" value="ECO:0007669"/>
    <property type="project" value="TreeGrafter"/>
</dbReference>
<dbReference type="GO" id="GO:0000294">
    <property type="term" value="P:nuclear-transcribed mRNA catabolic process, RNase MRP-dependent"/>
    <property type="evidence" value="ECO:0007669"/>
    <property type="project" value="TreeGrafter"/>
</dbReference>
<evidence type="ECO:0000313" key="3">
    <source>
        <dbReference type="EMBL" id="KAK3944298.1"/>
    </source>
</evidence>